<name>A0ABV5MHM3_9ACTN</name>
<organism evidence="2 3">
    <name type="scientific">Dactylosporangium vinaceum</name>
    <dbReference type="NCBI Taxonomy" id="53362"/>
    <lineage>
        <taxon>Bacteria</taxon>
        <taxon>Bacillati</taxon>
        <taxon>Actinomycetota</taxon>
        <taxon>Actinomycetes</taxon>
        <taxon>Micromonosporales</taxon>
        <taxon>Micromonosporaceae</taxon>
        <taxon>Dactylosporangium</taxon>
    </lineage>
</organism>
<evidence type="ECO:0000313" key="3">
    <source>
        <dbReference type="Proteomes" id="UP001589608"/>
    </source>
</evidence>
<evidence type="ECO:0000256" key="1">
    <source>
        <dbReference type="SAM" id="MobiDB-lite"/>
    </source>
</evidence>
<comment type="caution">
    <text evidence="2">The sequence shown here is derived from an EMBL/GenBank/DDBJ whole genome shotgun (WGS) entry which is preliminary data.</text>
</comment>
<sequence>MSDTLPPIDGSVLVAAVDGLPARLRKKLDDAAGRFAGLAVVRDGDRFTVAVDEATTVTLLAEGGYVRSADSVTCTCLLAPNCLHRAGVLANAPTYSPDEPAAFRDHAEAGPGGDNAGGDGASSDGASGHGVGGDGDDRVGHGGAGEPIGAGPGGAGDAAAGGRSAGDGPAGARSVDGRSAVVDGSADGRSAVDGSAGSGPAGGGSAVDRPAGGGSAVGGAAVLEEAVLEEVGAGRGGGELGVVQRAAVEQVWAAAAAVLGGGVSGSGTVARAGLLRAAHEAQASKVYRVAAAARTVATLLQAARGDDPQYRLADLSDGLRELLLVTHTLRTGGSTELGTARRQYTVAGSLRLYGLCTTAVLAETGHAGVVTYAVDRRGTIWMVADVMPGDARRAARGGDATVAMGETALTHRKLTRAGLVVSGATAAGTRQLGAGKGVRAVTASGAGWDAEPLAQLWDEPVGEQVHRAFAALAVPVPARTAGADLLFLRVTIRGTDGDAVFAEHADGTALTLRVAADNAALGYRENLRILGRAEGLAMLMVARPDPGRPGTVLPLSVAPVDTAAWRVDGHVDLAFDRLHSSQFPAGTLRDEVESRADPVAGDIGDEGWRPAVHDAALQLLAAQVERAVAGGRVMLTFPAGRSASPASRLRKARLEAGAALLDHLIQAANDRPRNAFGRLADDDGTAFARAWLAAATYTDAAGRALAEASWLPTPVA</sequence>
<accession>A0ABV5MHM3</accession>
<proteinExistence type="predicted"/>
<feature type="region of interest" description="Disordered" evidence="1">
    <location>
        <begin position="97"/>
        <end position="215"/>
    </location>
</feature>
<dbReference type="Proteomes" id="UP001589608">
    <property type="component" value="Unassembled WGS sequence"/>
</dbReference>
<feature type="compositionally biased region" description="Gly residues" evidence="1">
    <location>
        <begin position="141"/>
        <end position="156"/>
    </location>
</feature>
<evidence type="ECO:0008006" key="4">
    <source>
        <dbReference type="Google" id="ProtNLM"/>
    </source>
</evidence>
<gene>
    <name evidence="2" type="ORF">ACFFTR_35245</name>
</gene>
<keyword evidence="3" id="KW-1185">Reference proteome</keyword>
<evidence type="ECO:0000313" key="2">
    <source>
        <dbReference type="EMBL" id="MFB9448372.1"/>
    </source>
</evidence>
<dbReference type="EMBL" id="JBHMCA010000057">
    <property type="protein sequence ID" value="MFB9448372.1"/>
    <property type="molecule type" value="Genomic_DNA"/>
</dbReference>
<reference evidence="2 3" key="1">
    <citation type="submission" date="2024-09" db="EMBL/GenBank/DDBJ databases">
        <authorList>
            <person name="Sun Q."/>
            <person name="Mori K."/>
        </authorList>
    </citation>
    <scope>NUCLEOTIDE SEQUENCE [LARGE SCALE GENOMIC DNA]</scope>
    <source>
        <strain evidence="2 3">JCM 3307</strain>
    </source>
</reference>
<feature type="compositionally biased region" description="Gly residues" evidence="1">
    <location>
        <begin position="110"/>
        <end position="120"/>
    </location>
</feature>
<dbReference type="RefSeq" id="WP_223102918.1">
    <property type="nucleotide sequence ID" value="NZ_CP061913.1"/>
</dbReference>
<protein>
    <recommendedName>
        <fullName evidence="4">SWIM-type domain-containing protein</fullName>
    </recommendedName>
</protein>
<feature type="compositionally biased region" description="Gly residues" evidence="1">
    <location>
        <begin position="196"/>
        <end position="215"/>
    </location>
</feature>